<gene>
    <name evidence="1" type="ORF">ENUP19_0082G0100</name>
</gene>
<dbReference type="Proteomes" id="UP001628156">
    <property type="component" value="Unassembled WGS sequence"/>
</dbReference>
<protein>
    <submittedName>
        <fullName evidence="1">Uncharacterized protein</fullName>
    </submittedName>
</protein>
<sequence>MEYKVCLFGFEHSGVRSLIHRLITGNFSGSPVVFKEEYVCLSFNVVPIERSTNVNILAIH</sequence>
<proteinExistence type="predicted"/>
<keyword evidence="2" id="KW-1185">Reference proteome</keyword>
<evidence type="ECO:0000313" key="2">
    <source>
        <dbReference type="Proteomes" id="UP001628156"/>
    </source>
</evidence>
<accession>A0ABQ0DFQ6</accession>
<dbReference type="EMBL" id="BAAFRS010000082">
    <property type="protein sequence ID" value="GAB1221568.1"/>
    <property type="molecule type" value="Genomic_DNA"/>
</dbReference>
<comment type="caution">
    <text evidence="1">The sequence shown here is derived from an EMBL/GenBank/DDBJ whole genome shotgun (WGS) entry which is preliminary data.</text>
</comment>
<evidence type="ECO:0000313" key="1">
    <source>
        <dbReference type="EMBL" id="GAB1221568.1"/>
    </source>
</evidence>
<name>A0ABQ0DFQ6_9EUKA</name>
<organism evidence="1 2">
    <name type="scientific">Entamoeba nuttalli</name>
    <dbReference type="NCBI Taxonomy" id="412467"/>
    <lineage>
        <taxon>Eukaryota</taxon>
        <taxon>Amoebozoa</taxon>
        <taxon>Evosea</taxon>
        <taxon>Archamoebae</taxon>
        <taxon>Mastigamoebida</taxon>
        <taxon>Entamoebidae</taxon>
        <taxon>Entamoeba</taxon>
    </lineage>
</organism>
<reference evidence="1 2" key="1">
    <citation type="journal article" date="2019" name="PLoS Negl. Trop. Dis.">
        <title>Whole genome sequencing of Entamoeba nuttalli reveals mammalian host-related molecular signatures and a novel octapeptide-repeat surface protein.</title>
        <authorList>
            <person name="Tanaka M."/>
            <person name="Makiuchi T."/>
            <person name="Komiyama T."/>
            <person name="Shiina T."/>
            <person name="Osaki K."/>
            <person name="Tachibana H."/>
        </authorList>
    </citation>
    <scope>NUCLEOTIDE SEQUENCE [LARGE SCALE GENOMIC DNA]</scope>
    <source>
        <strain evidence="1 2">P19-061405</strain>
    </source>
</reference>